<reference evidence="6 7" key="1">
    <citation type="submission" date="2020-10" db="EMBL/GenBank/DDBJ databases">
        <title>Identification of Nocardia species via Next-generation sequencing and recognition of intraspecies genetic diversity.</title>
        <authorList>
            <person name="Li P."/>
            <person name="Li P."/>
            <person name="Lu B."/>
        </authorList>
    </citation>
    <scope>NUCLEOTIDE SEQUENCE [LARGE SCALE GENOMIC DNA]</scope>
    <source>
        <strain evidence="6 7">N-11</strain>
    </source>
</reference>
<keyword evidence="2 4" id="KW-0238">DNA-binding</keyword>
<dbReference type="InterPro" id="IPR001647">
    <property type="entry name" value="HTH_TetR"/>
</dbReference>
<evidence type="ECO:0000256" key="2">
    <source>
        <dbReference type="ARBA" id="ARBA00023125"/>
    </source>
</evidence>
<dbReference type="RefSeq" id="WP_195031597.1">
    <property type="nucleotide sequence ID" value="NZ_JADLRE010000002.1"/>
</dbReference>
<dbReference type="InterPro" id="IPR009057">
    <property type="entry name" value="Homeodomain-like_sf"/>
</dbReference>
<dbReference type="PROSITE" id="PS50977">
    <property type="entry name" value="HTH_TETR_2"/>
    <property type="match status" value="1"/>
</dbReference>
<dbReference type="PROSITE" id="PS01081">
    <property type="entry name" value="HTH_TETR_1"/>
    <property type="match status" value="1"/>
</dbReference>
<dbReference type="EMBL" id="JADLRE010000002">
    <property type="protein sequence ID" value="MBF6224239.1"/>
    <property type="molecule type" value="Genomic_DNA"/>
</dbReference>
<evidence type="ECO:0000256" key="3">
    <source>
        <dbReference type="ARBA" id="ARBA00023163"/>
    </source>
</evidence>
<dbReference type="PANTHER" id="PTHR30055:SF234">
    <property type="entry name" value="HTH-TYPE TRANSCRIPTIONAL REGULATOR BETI"/>
    <property type="match status" value="1"/>
</dbReference>
<dbReference type="Pfam" id="PF00440">
    <property type="entry name" value="TetR_N"/>
    <property type="match status" value="1"/>
</dbReference>
<accession>A0ABS0C1K2</accession>
<organism evidence="6 7">
    <name type="scientific">Nocardia abscessus</name>
    <dbReference type="NCBI Taxonomy" id="120957"/>
    <lineage>
        <taxon>Bacteria</taxon>
        <taxon>Bacillati</taxon>
        <taxon>Actinomycetota</taxon>
        <taxon>Actinomycetes</taxon>
        <taxon>Mycobacteriales</taxon>
        <taxon>Nocardiaceae</taxon>
        <taxon>Nocardia</taxon>
    </lineage>
</organism>
<dbReference type="Pfam" id="PF17754">
    <property type="entry name" value="TetR_C_14"/>
    <property type="match status" value="1"/>
</dbReference>
<keyword evidence="3" id="KW-0804">Transcription</keyword>
<dbReference type="Proteomes" id="UP000807309">
    <property type="component" value="Unassembled WGS sequence"/>
</dbReference>
<sequence>MSTRPGLRERKKAATRTAIAQAAAALTNEIGLDKVTIDAIAEAADVSVRTFHNYFTSKEAAVEHAVRSSFDDMVSALATRPAEEGVWDALLAVTLGMFEAVPGGIDGVTAMIRTVESTPAMMARYTLARMEDKQRLAQVVARRTGTDAATDLYPMLVVAASEAAVEAAVALADKGSGRYFEELLREAFERLRPALNQPGADS</sequence>
<evidence type="ECO:0000313" key="6">
    <source>
        <dbReference type="EMBL" id="MBF6224239.1"/>
    </source>
</evidence>
<evidence type="ECO:0000313" key="7">
    <source>
        <dbReference type="Proteomes" id="UP000807309"/>
    </source>
</evidence>
<comment type="caution">
    <text evidence="6">The sequence shown here is derived from an EMBL/GenBank/DDBJ whole genome shotgun (WGS) entry which is preliminary data.</text>
</comment>
<evidence type="ECO:0000256" key="4">
    <source>
        <dbReference type="PROSITE-ProRule" id="PRU00335"/>
    </source>
</evidence>
<dbReference type="Gene3D" id="1.10.357.10">
    <property type="entry name" value="Tetracycline Repressor, domain 2"/>
    <property type="match status" value="1"/>
</dbReference>
<dbReference type="SUPFAM" id="SSF46689">
    <property type="entry name" value="Homeodomain-like"/>
    <property type="match status" value="1"/>
</dbReference>
<dbReference type="InterPro" id="IPR023772">
    <property type="entry name" value="DNA-bd_HTH_TetR-type_CS"/>
</dbReference>
<dbReference type="InterPro" id="IPR041347">
    <property type="entry name" value="MftR_C"/>
</dbReference>
<name>A0ABS0C1K2_9NOCA</name>
<feature type="DNA-binding region" description="H-T-H motif" evidence="4">
    <location>
        <begin position="36"/>
        <end position="55"/>
    </location>
</feature>
<dbReference type="InterPro" id="IPR050109">
    <property type="entry name" value="HTH-type_TetR-like_transc_reg"/>
</dbReference>
<dbReference type="Gene3D" id="1.10.10.60">
    <property type="entry name" value="Homeodomain-like"/>
    <property type="match status" value="1"/>
</dbReference>
<dbReference type="PANTHER" id="PTHR30055">
    <property type="entry name" value="HTH-TYPE TRANSCRIPTIONAL REGULATOR RUTR"/>
    <property type="match status" value="1"/>
</dbReference>
<keyword evidence="7" id="KW-1185">Reference proteome</keyword>
<gene>
    <name evidence="6" type="ORF">IU470_03775</name>
</gene>
<keyword evidence="1" id="KW-0805">Transcription regulation</keyword>
<feature type="domain" description="HTH tetR-type" evidence="5">
    <location>
        <begin position="13"/>
        <end position="73"/>
    </location>
</feature>
<protein>
    <submittedName>
        <fullName evidence="6">TetR family transcriptional regulator</fullName>
    </submittedName>
</protein>
<evidence type="ECO:0000259" key="5">
    <source>
        <dbReference type="PROSITE" id="PS50977"/>
    </source>
</evidence>
<proteinExistence type="predicted"/>
<evidence type="ECO:0000256" key="1">
    <source>
        <dbReference type="ARBA" id="ARBA00023015"/>
    </source>
</evidence>